<dbReference type="SUPFAM" id="SSF74650">
    <property type="entry name" value="Galactose mutarotase-like"/>
    <property type="match status" value="1"/>
</dbReference>
<dbReference type="Proteomes" id="UP000184520">
    <property type="component" value="Unassembled WGS sequence"/>
</dbReference>
<organism evidence="12 13">
    <name type="scientific">Marisediminitalea aggregata</name>
    <dbReference type="NCBI Taxonomy" id="634436"/>
    <lineage>
        <taxon>Bacteria</taxon>
        <taxon>Pseudomonadati</taxon>
        <taxon>Pseudomonadota</taxon>
        <taxon>Gammaproteobacteria</taxon>
        <taxon>Alteromonadales</taxon>
        <taxon>Alteromonadaceae</taxon>
        <taxon>Marisediminitalea</taxon>
    </lineage>
</organism>
<dbReference type="InterPro" id="IPR014718">
    <property type="entry name" value="GH-type_carb-bd"/>
</dbReference>
<dbReference type="PROSITE" id="PS00545">
    <property type="entry name" value="ALDOSE_1_EPIMERASE"/>
    <property type="match status" value="1"/>
</dbReference>
<protein>
    <recommendedName>
        <fullName evidence="5 8">Aldose 1-epimerase</fullName>
        <ecNumber evidence="4 8">5.1.3.3</ecNumber>
    </recommendedName>
</protein>
<dbReference type="GO" id="GO:0006006">
    <property type="term" value="P:glucose metabolic process"/>
    <property type="evidence" value="ECO:0007669"/>
    <property type="project" value="TreeGrafter"/>
</dbReference>
<comment type="pathway">
    <text evidence="2 8">Carbohydrate metabolism; hexose metabolism.</text>
</comment>
<evidence type="ECO:0000256" key="7">
    <source>
        <dbReference type="ARBA" id="ARBA00023277"/>
    </source>
</evidence>
<evidence type="ECO:0000256" key="1">
    <source>
        <dbReference type="ARBA" id="ARBA00001614"/>
    </source>
</evidence>
<evidence type="ECO:0000256" key="2">
    <source>
        <dbReference type="ARBA" id="ARBA00005028"/>
    </source>
</evidence>
<dbReference type="AlphaFoldDB" id="A0A1M5EIJ3"/>
<dbReference type="PANTHER" id="PTHR10091:SF0">
    <property type="entry name" value="GALACTOSE MUTAROTASE"/>
    <property type="match status" value="1"/>
</dbReference>
<dbReference type="GO" id="GO:0005737">
    <property type="term" value="C:cytoplasm"/>
    <property type="evidence" value="ECO:0007669"/>
    <property type="project" value="TreeGrafter"/>
</dbReference>
<dbReference type="RefSeq" id="WP_073317052.1">
    <property type="nucleotide sequence ID" value="NZ_FQWD01000001.1"/>
</dbReference>
<dbReference type="GO" id="GO:0033499">
    <property type="term" value="P:galactose catabolic process via UDP-galactose, Leloir pathway"/>
    <property type="evidence" value="ECO:0007669"/>
    <property type="project" value="TreeGrafter"/>
</dbReference>
<dbReference type="PANTHER" id="PTHR10091">
    <property type="entry name" value="ALDOSE-1-EPIMERASE"/>
    <property type="match status" value="1"/>
</dbReference>
<sequence length="354" mass="38545">MKHNTPGIASRAFGKAGGKEVDLYTLTNEQGMQVQVSTLGATLVGVFVQDKHGEFDNVVLSMASAEDYLADTAFLGRTVGPVANRIAQAQFELDGVSYPLDKNDGEHCLHSGPSGLHNKNWDASGTVTAEGCELRLVAKHGHLEGGFPGNKQVEVRYLLGHDNTLRIVFHAESDLKTPISLTNHAYFNLAAGGDVLSHQLQLRSGAITPVTDTLITTKDFMPVVNTPFDFEPAKTIGKALVSDHKQMQIGSGYDHNYVLNSEGGPFAVIADPQSGRRMTVSTDMPGVQLYSANFVQGTQNAAGEQPFQQYAGVCLEAQNYPDTPNWPDRPDFWVSPERPYQAFIQYDFDVLSEI</sequence>
<comment type="catalytic activity">
    <reaction evidence="1 8">
        <text>alpha-D-glucose = beta-D-glucose</text>
        <dbReference type="Rhea" id="RHEA:10264"/>
        <dbReference type="ChEBI" id="CHEBI:15903"/>
        <dbReference type="ChEBI" id="CHEBI:17925"/>
        <dbReference type="EC" id="5.1.3.3"/>
    </reaction>
</comment>
<dbReference type="UniPathway" id="UPA00242"/>
<dbReference type="CDD" id="cd09019">
    <property type="entry name" value="galactose_mutarotase_like"/>
    <property type="match status" value="1"/>
</dbReference>
<evidence type="ECO:0000313" key="13">
    <source>
        <dbReference type="Proteomes" id="UP000184520"/>
    </source>
</evidence>
<feature type="active site" description="Proton donor" evidence="9">
    <location>
        <position position="184"/>
    </location>
</feature>
<keyword evidence="13" id="KW-1185">Reference proteome</keyword>
<evidence type="ECO:0000256" key="11">
    <source>
        <dbReference type="PIRSR" id="PIRSR005096-3"/>
    </source>
</evidence>
<accession>A0A1M5EIJ3</accession>
<dbReference type="InterPro" id="IPR018052">
    <property type="entry name" value="Ald1_epimerase_CS"/>
</dbReference>
<proteinExistence type="inferred from homology"/>
<dbReference type="GO" id="GO:0030246">
    <property type="term" value="F:carbohydrate binding"/>
    <property type="evidence" value="ECO:0007669"/>
    <property type="project" value="InterPro"/>
</dbReference>
<keyword evidence="6 8" id="KW-0413">Isomerase</keyword>
<dbReference type="PIRSF" id="PIRSF005096">
    <property type="entry name" value="GALM"/>
    <property type="match status" value="1"/>
</dbReference>
<evidence type="ECO:0000256" key="6">
    <source>
        <dbReference type="ARBA" id="ARBA00023235"/>
    </source>
</evidence>
<dbReference type="NCBIfam" id="NF008277">
    <property type="entry name" value="PRK11055.1"/>
    <property type="match status" value="1"/>
</dbReference>
<dbReference type="Pfam" id="PF01263">
    <property type="entry name" value="Aldose_epim"/>
    <property type="match status" value="1"/>
</dbReference>
<reference evidence="13" key="1">
    <citation type="submission" date="2016-11" db="EMBL/GenBank/DDBJ databases">
        <authorList>
            <person name="Varghese N."/>
            <person name="Submissions S."/>
        </authorList>
    </citation>
    <scope>NUCLEOTIDE SEQUENCE [LARGE SCALE GENOMIC DNA]</scope>
    <source>
        <strain evidence="13">CGMCC 1.8995</strain>
    </source>
</reference>
<dbReference type="InterPro" id="IPR047215">
    <property type="entry name" value="Galactose_mutarotase-like"/>
</dbReference>
<dbReference type="OrthoDB" id="9779408at2"/>
<dbReference type="EC" id="5.1.3.3" evidence="4 8"/>
<evidence type="ECO:0000256" key="8">
    <source>
        <dbReference type="PIRNR" id="PIRNR005096"/>
    </source>
</evidence>
<keyword evidence="7 8" id="KW-0119">Carbohydrate metabolism</keyword>
<name>A0A1M5EIJ3_9ALTE</name>
<feature type="binding site" evidence="10">
    <location>
        <position position="254"/>
    </location>
    <ligand>
        <name>beta-D-galactose</name>
        <dbReference type="ChEBI" id="CHEBI:27667"/>
    </ligand>
</feature>
<dbReference type="InterPro" id="IPR011013">
    <property type="entry name" value="Gal_mutarotase_sf_dom"/>
</dbReference>
<feature type="active site" description="Proton acceptor" evidence="9">
    <location>
        <position position="316"/>
    </location>
</feature>
<feature type="binding site" evidence="11">
    <location>
        <begin position="84"/>
        <end position="85"/>
    </location>
    <ligand>
        <name>beta-D-galactose</name>
        <dbReference type="ChEBI" id="CHEBI:27667"/>
    </ligand>
</feature>
<dbReference type="InterPro" id="IPR008183">
    <property type="entry name" value="Aldose_1/G6P_1-epimerase"/>
</dbReference>
<dbReference type="GO" id="GO:0004034">
    <property type="term" value="F:aldose 1-epimerase activity"/>
    <property type="evidence" value="ECO:0007669"/>
    <property type="project" value="UniProtKB-EC"/>
</dbReference>
<feature type="binding site" evidence="11">
    <location>
        <begin position="184"/>
        <end position="186"/>
    </location>
    <ligand>
        <name>beta-D-galactose</name>
        <dbReference type="ChEBI" id="CHEBI:27667"/>
    </ligand>
</feature>
<evidence type="ECO:0000313" key="12">
    <source>
        <dbReference type="EMBL" id="SHF79065.1"/>
    </source>
</evidence>
<evidence type="ECO:0000256" key="4">
    <source>
        <dbReference type="ARBA" id="ARBA00013185"/>
    </source>
</evidence>
<evidence type="ECO:0000256" key="5">
    <source>
        <dbReference type="ARBA" id="ARBA00014165"/>
    </source>
</evidence>
<gene>
    <name evidence="12" type="ORF">SAMN05216361_0411</name>
</gene>
<dbReference type="EMBL" id="FQWD01000001">
    <property type="protein sequence ID" value="SHF79065.1"/>
    <property type="molecule type" value="Genomic_DNA"/>
</dbReference>
<dbReference type="InterPro" id="IPR015443">
    <property type="entry name" value="Aldose_1-epimerase"/>
</dbReference>
<evidence type="ECO:0000256" key="3">
    <source>
        <dbReference type="ARBA" id="ARBA00006206"/>
    </source>
</evidence>
<evidence type="ECO:0000256" key="9">
    <source>
        <dbReference type="PIRSR" id="PIRSR005096-1"/>
    </source>
</evidence>
<comment type="similarity">
    <text evidence="3 8">Belongs to the aldose epimerase family.</text>
</comment>
<evidence type="ECO:0000256" key="10">
    <source>
        <dbReference type="PIRSR" id="PIRSR005096-2"/>
    </source>
</evidence>
<dbReference type="Gene3D" id="2.70.98.10">
    <property type="match status" value="1"/>
</dbReference>
<dbReference type="STRING" id="634436.SAMN05216361_0411"/>